<dbReference type="InterPro" id="IPR015424">
    <property type="entry name" value="PyrdxlP-dep_Trfase"/>
</dbReference>
<reference evidence="8 9" key="2">
    <citation type="submission" date="2020-05" db="EMBL/GenBank/DDBJ databases">
        <title>Draft genome sequence of Desulfovibrio sp. strainFSS-1.</title>
        <authorList>
            <person name="Shimoshige H."/>
            <person name="Kobayashi H."/>
            <person name="Maekawa T."/>
        </authorList>
    </citation>
    <scope>NUCLEOTIDE SEQUENCE [LARGE SCALE GENOMIC DNA]</scope>
    <source>
        <strain evidence="8 9">SIID29052-01</strain>
    </source>
</reference>
<evidence type="ECO:0000259" key="7">
    <source>
        <dbReference type="Pfam" id="PF00155"/>
    </source>
</evidence>
<evidence type="ECO:0000313" key="8">
    <source>
        <dbReference type="EMBL" id="GFK92837.1"/>
    </source>
</evidence>
<dbReference type="Gene3D" id="3.40.640.10">
    <property type="entry name" value="Type I PLP-dependent aspartate aminotransferase-like (Major domain)"/>
    <property type="match status" value="1"/>
</dbReference>
<organism evidence="8 9">
    <name type="scientific">Fundidesulfovibrio magnetotacticus</name>
    <dbReference type="NCBI Taxonomy" id="2730080"/>
    <lineage>
        <taxon>Bacteria</taxon>
        <taxon>Pseudomonadati</taxon>
        <taxon>Thermodesulfobacteriota</taxon>
        <taxon>Desulfovibrionia</taxon>
        <taxon>Desulfovibrionales</taxon>
        <taxon>Desulfovibrionaceae</taxon>
        <taxon>Fundidesulfovibrio</taxon>
    </lineage>
</organism>
<dbReference type="RefSeq" id="WP_173081295.1">
    <property type="nucleotide sequence ID" value="NZ_BLTE01000002.1"/>
</dbReference>
<evidence type="ECO:0000256" key="2">
    <source>
        <dbReference type="ARBA" id="ARBA00007441"/>
    </source>
</evidence>
<protein>
    <submittedName>
        <fullName evidence="8">2-aminoadipate transaminase</fullName>
        <ecNumber evidence="8">2.6.1.39</ecNumber>
    </submittedName>
</protein>
<reference evidence="8 9" key="1">
    <citation type="submission" date="2020-04" db="EMBL/GenBank/DDBJ databases">
        <authorList>
            <consortium name="Desulfovibrio sp. FSS-1 genome sequencing consortium"/>
            <person name="Shimoshige H."/>
            <person name="Kobayashi H."/>
            <person name="Maekawa T."/>
        </authorList>
    </citation>
    <scope>NUCLEOTIDE SEQUENCE [LARGE SCALE GENOMIC DNA]</scope>
    <source>
        <strain evidence="8 9">SIID29052-01</strain>
    </source>
</reference>
<sequence length="405" mass="44620">MRFSARMGGVRRSYIREILKVTQNPEIISFAGGLPSPDHFPAQAMARAAAEVLADNGPQALQYATTEGHPPLREFISRRYKATWGLDIPAENILITTGSQQGLDLMAKVMLDVGDAVLMERPGYLGAIQAFSLFGAAFSTADLGPRGVDLDQLEERLRERPKIFYAVPSFQNPSGATYDAATRRDAARLLENSDTILLEDNPYGELRFKGEDVPPVRAFLDQERCALMGSFSKIASPGLRIGWITAAPELMHKLVTAKQASDLHTSSLAQRILYRFLETNDLDAHIAVIRQAYGERRDCMVEAIRRHFPEEARTTEPEGGMFLWGTLPAGTDSEEVFAKAIERKVAFVPGRPFFVDGTDNAFRLNFSNSTPERIEEGIKRMGQCLKEVMARGGSAPAGAEPGLDI</sequence>
<comment type="similarity">
    <text evidence="2">Belongs to the class-I pyridoxal-phosphate-dependent aminotransferase family.</text>
</comment>
<dbReference type="CDD" id="cd00609">
    <property type="entry name" value="AAT_like"/>
    <property type="match status" value="1"/>
</dbReference>
<evidence type="ECO:0000256" key="6">
    <source>
        <dbReference type="ARBA" id="ARBA00022898"/>
    </source>
</evidence>
<comment type="cofactor">
    <cofactor evidence="1">
        <name>pyridoxal 5'-phosphate</name>
        <dbReference type="ChEBI" id="CHEBI:597326"/>
    </cofactor>
</comment>
<dbReference type="GO" id="GO:1901605">
    <property type="term" value="P:alpha-amino acid metabolic process"/>
    <property type="evidence" value="ECO:0007669"/>
    <property type="project" value="TreeGrafter"/>
</dbReference>
<feature type="domain" description="Aminotransferase class I/classII large" evidence="7">
    <location>
        <begin position="34"/>
        <end position="380"/>
    </location>
</feature>
<keyword evidence="4 8" id="KW-0032">Aminotransferase</keyword>
<dbReference type="PANTHER" id="PTHR42790">
    <property type="entry name" value="AMINOTRANSFERASE"/>
    <property type="match status" value="1"/>
</dbReference>
<dbReference type="GO" id="GO:0030170">
    <property type="term" value="F:pyridoxal phosphate binding"/>
    <property type="evidence" value="ECO:0007669"/>
    <property type="project" value="InterPro"/>
</dbReference>
<evidence type="ECO:0000313" key="9">
    <source>
        <dbReference type="Proteomes" id="UP000494245"/>
    </source>
</evidence>
<proteinExistence type="inferred from homology"/>
<dbReference type="SUPFAM" id="SSF53383">
    <property type="entry name" value="PLP-dependent transferases"/>
    <property type="match status" value="1"/>
</dbReference>
<keyword evidence="6" id="KW-0663">Pyridoxal phosphate</keyword>
<gene>
    <name evidence="8" type="primary">lysN</name>
    <name evidence="8" type="ORF">NNJEOMEG_00665</name>
</gene>
<dbReference type="InterPro" id="IPR015422">
    <property type="entry name" value="PyrdxlP-dep_Trfase_small"/>
</dbReference>
<dbReference type="InterPro" id="IPR050859">
    <property type="entry name" value="Class-I_PLP-dep_aminotransf"/>
</dbReference>
<keyword evidence="5 8" id="KW-0808">Transferase</keyword>
<dbReference type="EC" id="2.6.1.39" evidence="8"/>
<name>A0A6V8LT69_9BACT</name>
<keyword evidence="9" id="KW-1185">Reference proteome</keyword>
<dbReference type="Gene3D" id="3.90.1150.10">
    <property type="entry name" value="Aspartate Aminotransferase, domain 1"/>
    <property type="match status" value="1"/>
</dbReference>
<evidence type="ECO:0000256" key="4">
    <source>
        <dbReference type="ARBA" id="ARBA00022576"/>
    </source>
</evidence>
<evidence type="ECO:0000256" key="5">
    <source>
        <dbReference type="ARBA" id="ARBA00022679"/>
    </source>
</evidence>
<dbReference type="FunFam" id="3.40.640.10:FF:000053">
    <property type="entry name" value="Aminotransferase, class I"/>
    <property type="match status" value="1"/>
</dbReference>
<accession>A0A6V8LT69</accession>
<dbReference type="InterPro" id="IPR015421">
    <property type="entry name" value="PyrdxlP-dep_Trfase_major"/>
</dbReference>
<comment type="caution">
    <text evidence="8">The sequence shown here is derived from an EMBL/GenBank/DDBJ whole genome shotgun (WGS) entry which is preliminary data.</text>
</comment>
<dbReference type="InterPro" id="IPR004839">
    <property type="entry name" value="Aminotransferase_I/II_large"/>
</dbReference>
<evidence type="ECO:0000256" key="1">
    <source>
        <dbReference type="ARBA" id="ARBA00001933"/>
    </source>
</evidence>
<dbReference type="Proteomes" id="UP000494245">
    <property type="component" value="Unassembled WGS sequence"/>
</dbReference>
<dbReference type="EMBL" id="BLTE01000002">
    <property type="protein sequence ID" value="GFK92837.1"/>
    <property type="molecule type" value="Genomic_DNA"/>
</dbReference>
<dbReference type="PANTHER" id="PTHR42790:SF19">
    <property type="entry name" value="KYNURENINE_ALPHA-AMINOADIPATE AMINOTRANSFERASE, MITOCHONDRIAL"/>
    <property type="match status" value="1"/>
</dbReference>
<dbReference type="Pfam" id="PF00155">
    <property type="entry name" value="Aminotran_1_2"/>
    <property type="match status" value="1"/>
</dbReference>
<evidence type="ECO:0000256" key="3">
    <source>
        <dbReference type="ARBA" id="ARBA00011738"/>
    </source>
</evidence>
<comment type="subunit">
    <text evidence="3">Homodimer.</text>
</comment>
<dbReference type="AlphaFoldDB" id="A0A6V8LT69"/>
<dbReference type="GO" id="GO:0047536">
    <property type="term" value="F:2-aminoadipate transaminase activity"/>
    <property type="evidence" value="ECO:0007669"/>
    <property type="project" value="UniProtKB-EC"/>
</dbReference>